<evidence type="ECO:0000313" key="3">
    <source>
        <dbReference type="EMBL" id="RPB21284.1"/>
    </source>
</evidence>
<evidence type="ECO:0000256" key="1">
    <source>
        <dbReference type="SAM" id="MobiDB-lite"/>
    </source>
</evidence>
<dbReference type="Proteomes" id="UP000267821">
    <property type="component" value="Unassembled WGS sequence"/>
</dbReference>
<dbReference type="InterPro" id="IPR037365">
    <property type="entry name" value="Slowmo/Ups"/>
</dbReference>
<proteinExistence type="predicted"/>
<accession>A0A3N4LEG2</accession>
<sequence length="247" mass="27807">MVKFYENYFSYDFAWPAVTLAYFLRYPNPYSSHVLASDTLSRHLDPTTGKLTTVRLLLKRGKLPAAVARFLPKIKESYILESSEVDIRNQTMVTETRNLDWEGVISVVENQVYTPSYSSHNNSSDGEKTDVKLTVKISSRVGSNAREKVADAASSGGLWASWTTGSIQKSIEVIGMKRMREGLGRSKEGMKVVLEGLREKGLLAAMQERRERRLADKEEGVQSKWSSIWRGATGMNEGDKLRKDSDE</sequence>
<dbReference type="PANTHER" id="PTHR11158">
    <property type="entry name" value="MSF1/PX19 RELATED"/>
    <property type="match status" value="1"/>
</dbReference>
<name>A0A3N4LEG2_9PEZI</name>
<dbReference type="FunCoup" id="A0A3N4LEG2">
    <property type="interactions" value="357"/>
</dbReference>
<dbReference type="InterPro" id="IPR006797">
    <property type="entry name" value="PRELI/MSF1_dom"/>
</dbReference>
<protein>
    <submittedName>
        <fullName evidence="3">MSF1-domain-containing protein</fullName>
    </submittedName>
</protein>
<evidence type="ECO:0000259" key="2">
    <source>
        <dbReference type="PROSITE" id="PS50904"/>
    </source>
</evidence>
<feature type="region of interest" description="Disordered" evidence="1">
    <location>
        <begin position="225"/>
        <end position="247"/>
    </location>
</feature>
<organism evidence="3 4">
    <name type="scientific">Terfezia boudieri ATCC MYA-4762</name>
    <dbReference type="NCBI Taxonomy" id="1051890"/>
    <lineage>
        <taxon>Eukaryota</taxon>
        <taxon>Fungi</taxon>
        <taxon>Dikarya</taxon>
        <taxon>Ascomycota</taxon>
        <taxon>Pezizomycotina</taxon>
        <taxon>Pezizomycetes</taxon>
        <taxon>Pezizales</taxon>
        <taxon>Pezizaceae</taxon>
        <taxon>Terfezia</taxon>
    </lineage>
</organism>
<reference evidence="3 4" key="1">
    <citation type="journal article" date="2018" name="Nat. Ecol. Evol.">
        <title>Pezizomycetes genomes reveal the molecular basis of ectomycorrhizal truffle lifestyle.</title>
        <authorList>
            <person name="Murat C."/>
            <person name="Payen T."/>
            <person name="Noel B."/>
            <person name="Kuo A."/>
            <person name="Morin E."/>
            <person name="Chen J."/>
            <person name="Kohler A."/>
            <person name="Krizsan K."/>
            <person name="Balestrini R."/>
            <person name="Da Silva C."/>
            <person name="Montanini B."/>
            <person name="Hainaut M."/>
            <person name="Levati E."/>
            <person name="Barry K.W."/>
            <person name="Belfiori B."/>
            <person name="Cichocki N."/>
            <person name="Clum A."/>
            <person name="Dockter R.B."/>
            <person name="Fauchery L."/>
            <person name="Guy J."/>
            <person name="Iotti M."/>
            <person name="Le Tacon F."/>
            <person name="Lindquist E.A."/>
            <person name="Lipzen A."/>
            <person name="Malagnac F."/>
            <person name="Mello A."/>
            <person name="Molinier V."/>
            <person name="Miyauchi S."/>
            <person name="Poulain J."/>
            <person name="Riccioni C."/>
            <person name="Rubini A."/>
            <person name="Sitrit Y."/>
            <person name="Splivallo R."/>
            <person name="Traeger S."/>
            <person name="Wang M."/>
            <person name="Zifcakova L."/>
            <person name="Wipf D."/>
            <person name="Zambonelli A."/>
            <person name="Paolocci F."/>
            <person name="Nowrousian M."/>
            <person name="Ottonello S."/>
            <person name="Baldrian P."/>
            <person name="Spatafora J.W."/>
            <person name="Henrissat B."/>
            <person name="Nagy L.G."/>
            <person name="Aury J.M."/>
            <person name="Wincker P."/>
            <person name="Grigoriev I.V."/>
            <person name="Bonfante P."/>
            <person name="Martin F.M."/>
        </authorList>
    </citation>
    <scope>NUCLEOTIDE SEQUENCE [LARGE SCALE GENOMIC DNA]</scope>
    <source>
        <strain evidence="3 4">ATCC MYA-4762</strain>
    </source>
</reference>
<keyword evidence="4" id="KW-1185">Reference proteome</keyword>
<gene>
    <name evidence="3" type="ORF">L211DRAFT_790736</name>
</gene>
<dbReference type="PROSITE" id="PS50904">
    <property type="entry name" value="PRELI_MSF1"/>
    <property type="match status" value="1"/>
</dbReference>
<dbReference type="InParanoid" id="A0A3N4LEG2"/>
<feature type="compositionally biased region" description="Basic and acidic residues" evidence="1">
    <location>
        <begin position="237"/>
        <end position="247"/>
    </location>
</feature>
<dbReference type="STRING" id="1051890.A0A3N4LEG2"/>
<feature type="domain" description="PRELI/MSF1" evidence="2">
    <location>
        <begin position="2"/>
        <end position="202"/>
    </location>
</feature>
<dbReference type="EMBL" id="ML121561">
    <property type="protein sequence ID" value="RPB21284.1"/>
    <property type="molecule type" value="Genomic_DNA"/>
</dbReference>
<dbReference type="Pfam" id="PF04707">
    <property type="entry name" value="PRELI"/>
    <property type="match status" value="1"/>
</dbReference>
<dbReference type="GO" id="GO:0005758">
    <property type="term" value="C:mitochondrial intermembrane space"/>
    <property type="evidence" value="ECO:0007669"/>
    <property type="project" value="InterPro"/>
</dbReference>
<evidence type="ECO:0000313" key="4">
    <source>
        <dbReference type="Proteomes" id="UP000267821"/>
    </source>
</evidence>
<dbReference type="AlphaFoldDB" id="A0A3N4LEG2"/>
<dbReference type="OrthoDB" id="341300at2759"/>